<dbReference type="InterPro" id="IPR036388">
    <property type="entry name" value="WH-like_DNA-bd_sf"/>
</dbReference>
<dbReference type="AlphaFoldDB" id="A0A084SML1"/>
<evidence type="ECO:0000256" key="3">
    <source>
        <dbReference type="ARBA" id="ARBA00023125"/>
    </source>
</evidence>
<dbReference type="GO" id="GO:0006351">
    <property type="term" value="P:DNA-templated transcription"/>
    <property type="evidence" value="ECO:0007669"/>
    <property type="project" value="TreeGrafter"/>
</dbReference>
<dbReference type="Pfam" id="PF03466">
    <property type="entry name" value="LysR_substrate"/>
    <property type="match status" value="1"/>
</dbReference>
<sequence>MDLEELRAFLDVVQTGSFLAAAESLGVSRTTLRRRVEALEARAGVPLLKSTAQGIILTEAGEVLARRGRVMMQETSALLSSIREVGQAPSGVLRVVMPVGLPPHLLTPLFGLLRSTWPLLRVHARFSGNPLGEPLDGVDMAIHFGEDMPRGPWLSHVVMRVREGLFASGEYLRRRGTPGSLQDLLGHELFSWEAPGDDAHAWPTLRGATFAVAPALVTPDIHLIRSCCLAGLGIGLVPSVELEDPGGSAEPLVPVLPELVGRERPVRISVPEALAEIPKIKLVLSHIRQFLEPL</sequence>
<dbReference type="InterPro" id="IPR005119">
    <property type="entry name" value="LysR_subst-bd"/>
</dbReference>
<dbReference type="PROSITE" id="PS50931">
    <property type="entry name" value="HTH_LYSR"/>
    <property type="match status" value="1"/>
</dbReference>
<organism evidence="6 7">
    <name type="scientific">Archangium violaceum Cb vi76</name>
    <dbReference type="NCBI Taxonomy" id="1406225"/>
    <lineage>
        <taxon>Bacteria</taxon>
        <taxon>Pseudomonadati</taxon>
        <taxon>Myxococcota</taxon>
        <taxon>Myxococcia</taxon>
        <taxon>Myxococcales</taxon>
        <taxon>Cystobacterineae</taxon>
        <taxon>Archangiaceae</taxon>
        <taxon>Archangium</taxon>
    </lineage>
</organism>
<dbReference type="InterPro" id="IPR000847">
    <property type="entry name" value="LysR_HTH_N"/>
</dbReference>
<dbReference type="EMBL" id="JPMI01000233">
    <property type="protein sequence ID" value="KFA89696.1"/>
    <property type="molecule type" value="Genomic_DNA"/>
</dbReference>
<keyword evidence="3" id="KW-0238">DNA-binding</keyword>
<name>A0A084SML1_9BACT</name>
<evidence type="ECO:0000259" key="5">
    <source>
        <dbReference type="PROSITE" id="PS50931"/>
    </source>
</evidence>
<evidence type="ECO:0000256" key="4">
    <source>
        <dbReference type="ARBA" id="ARBA00023163"/>
    </source>
</evidence>
<reference evidence="6 7" key="1">
    <citation type="submission" date="2014-07" db="EMBL/GenBank/DDBJ databases">
        <title>Draft Genome Sequence of Gephyronic Acid Producer, Cystobacter violaceus Strain Cb vi76.</title>
        <authorList>
            <person name="Stevens D.C."/>
            <person name="Young J."/>
            <person name="Carmichael R."/>
            <person name="Tan J."/>
            <person name="Taylor R.E."/>
        </authorList>
    </citation>
    <scope>NUCLEOTIDE SEQUENCE [LARGE SCALE GENOMIC DNA]</scope>
    <source>
        <strain evidence="6 7">Cb vi76</strain>
    </source>
</reference>
<dbReference type="Proteomes" id="UP000028547">
    <property type="component" value="Unassembled WGS sequence"/>
</dbReference>
<evidence type="ECO:0000313" key="7">
    <source>
        <dbReference type="Proteomes" id="UP000028547"/>
    </source>
</evidence>
<dbReference type="Gene3D" id="1.10.10.10">
    <property type="entry name" value="Winged helix-like DNA-binding domain superfamily/Winged helix DNA-binding domain"/>
    <property type="match status" value="1"/>
</dbReference>
<dbReference type="SUPFAM" id="SSF53850">
    <property type="entry name" value="Periplasmic binding protein-like II"/>
    <property type="match status" value="1"/>
</dbReference>
<protein>
    <submittedName>
        <fullName evidence="6">LysR family transcriptional regulator</fullName>
    </submittedName>
</protein>
<dbReference type="PANTHER" id="PTHR30537:SF3">
    <property type="entry name" value="TRANSCRIPTIONAL REGULATORY PROTEIN"/>
    <property type="match status" value="1"/>
</dbReference>
<comment type="similarity">
    <text evidence="1">Belongs to the LysR transcriptional regulatory family.</text>
</comment>
<feature type="domain" description="HTH lysR-type" evidence="5">
    <location>
        <begin position="1"/>
        <end position="58"/>
    </location>
</feature>
<accession>A0A084SML1</accession>
<dbReference type="InterPro" id="IPR058163">
    <property type="entry name" value="LysR-type_TF_proteobact-type"/>
</dbReference>
<dbReference type="InterPro" id="IPR036390">
    <property type="entry name" value="WH_DNA-bd_sf"/>
</dbReference>
<evidence type="ECO:0000313" key="6">
    <source>
        <dbReference type="EMBL" id="KFA89696.1"/>
    </source>
</evidence>
<keyword evidence="4" id="KW-0804">Transcription</keyword>
<keyword evidence="2" id="KW-0805">Transcription regulation</keyword>
<dbReference type="RefSeq" id="WP_043404104.1">
    <property type="nucleotide sequence ID" value="NZ_JPMI01000233.1"/>
</dbReference>
<dbReference type="GO" id="GO:0043565">
    <property type="term" value="F:sequence-specific DNA binding"/>
    <property type="evidence" value="ECO:0007669"/>
    <property type="project" value="TreeGrafter"/>
</dbReference>
<dbReference type="GO" id="GO:0003700">
    <property type="term" value="F:DNA-binding transcription factor activity"/>
    <property type="evidence" value="ECO:0007669"/>
    <property type="project" value="InterPro"/>
</dbReference>
<proteinExistence type="inferred from homology"/>
<dbReference type="PANTHER" id="PTHR30537">
    <property type="entry name" value="HTH-TYPE TRANSCRIPTIONAL REGULATOR"/>
    <property type="match status" value="1"/>
</dbReference>
<dbReference type="Gene3D" id="3.40.190.290">
    <property type="match status" value="1"/>
</dbReference>
<comment type="caution">
    <text evidence="6">The sequence shown here is derived from an EMBL/GenBank/DDBJ whole genome shotgun (WGS) entry which is preliminary data.</text>
</comment>
<evidence type="ECO:0000256" key="2">
    <source>
        <dbReference type="ARBA" id="ARBA00023015"/>
    </source>
</evidence>
<dbReference type="Pfam" id="PF00126">
    <property type="entry name" value="HTH_1"/>
    <property type="match status" value="1"/>
</dbReference>
<evidence type="ECO:0000256" key="1">
    <source>
        <dbReference type="ARBA" id="ARBA00009437"/>
    </source>
</evidence>
<dbReference type="SUPFAM" id="SSF46785">
    <property type="entry name" value="Winged helix' DNA-binding domain"/>
    <property type="match status" value="1"/>
</dbReference>
<gene>
    <name evidence="6" type="ORF">Q664_32920</name>
</gene>